<dbReference type="GO" id="GO:0009102">
    <property type="term" value="P:biotin biosynthetic process"/>
    <property type="evidence" value="ECO:0007669"/>
    <property type="project" value="UniProtKB-KW"/>
</dbReference>
<evidence type="ECO:0000256" key="7">
    <source>
        <dbReference type="ARBA" id="ARBA00022756"/>
    </source>
</evidence>
<evidence type="ECO:0000256" key="2">
    <source>
        <dbReference type="ARBA" id="ARBA00004746"/>
    </source>
</evidence>
<dbReference type="InterPro" id="IPR015421">
    <property type="entry name" value="PyrdxlP-dep_Trfase_major"/>
</dbReference>
<reference evidence="14 15" key="1">
    <citation type="submission" date="2018-07" db="EMBL/GenBank/DDBJ databases">
        <title>Genome sequencing of Moraxellaceae gen. HYN0046.</title>
        <authorList>
            <person name="Kim M."/>
            <person name="Yi H."/>
        </authorList>
    </citation>
    <scope>NUCLEOTIDE SEQUENCE [LARGE SCALE GENOMIC DNA]</scope>
    <source>
        <strain evidence="14 15">HYN0046</strain>
    </source>
</reference>
<dbReference type="Proteomes" id="UP000253940">
    <property type="component" value="Chromosome"/>
</dbReference>
<evidence type="ECO:0000256" key="9">
    <source>
        <dbReference type="ARBA" id="ARBA00032610"/>
    </source>
</evidence>
<comment type="similarity">
    <text evidence="3">Belongs to the class-II pyridoxal-phosphate-dependent aminotransferase family. BioF subfamily.</text>
</comment>
<evidence type="ECO:0000256" key="4">
    <source>
        <dbReference type="ARBA" id="ARBA00011738"/>
    </source>
</evidence>
<keyword evidence="8 12" id="KW-0663">Pyridoxal phosphate</keyword>
<dbReference type="InterPro" id="IPR015424">
    <property type="entry name" value="PyrdxlP-dep_Trfase"/>
</dbReference>
<dbReference type="PANTHER" id="PTHR13693">
    <property type="entry name" value="CLASS II AMINOTRANSFERASE/8-AMINO-7-OXONONANOATE SYNTHASE"/>
    <property type="match status" value="1"/>
</dbReference>
<dbReference type="OrthoDB" id="9807157at2"/>
<keyword evidence="15" id="KW-1185">Reference proteome</keyword>
<evidence type="ECO:0000256" key="6">
    <source>
        <dbReference type="ARBA" id="ARBA00022679"/>
    </source>
</evidence>
<protein>
    <recommendedName>
        <fullName evidence="5">8-amino-7-oxononanoate synthase</fullName>
        <ecNumber evidence="5">2.3.1.47</ecNumber>
    </recommendedName>
    <alternativeName>
        <fullName evidence="9">7-keto-8-amino-pelargonic acid synthase</fullName>
    </alternativeName>
    <alternativeName>
        <fullName evidence="10">8-amino-7-ketopelargonate synthase</fullName>
    </alternativeName>
</protein>
<comment type="cofactor">
    <cofactor evidence="1 12">
        <name>pyridoxal 5'-phosphate</name>
        <dbReference type="ChEBI" id="CHEBI:597326"/>
    </cofactor>
</comment>
<evidence type="ECO:0000256" key="1">
    <source>
        <dbReference type="ARBA" id="ARBA00001933"/>
    </source>
</evidence>
<dbReference type="PANTHER" id="PTHR13693:SF100">
    <property type="entry name" value="8-AMINO-7-OXONONANOATE SYNTHASE"/>
    <property type="match status" value="1"/>
</dbReference>
<evidence type="ECO:0000256" key="11">
    <source>
        <dbReference type="ARBA" id="ARBA00047715"/>
    </source>
</evidence>
<dbReference type="EMBL" id="CP031222">
    <property type="protein sequence ID" value="AXI03443.1"/>
    <property type="molecule type" value="Genomic_DNA"/>
</dbReference>
<dbReference type="AlphaFoldDB" id="A0A345P834"/>
<evidence type="ECO:0000313" key="15">
    <source>
        <dbReference type="Proteomes" id="UP000253940"/>
    </source>
</evidence>
<evidence type="ECO:0000313" key="14">
    <source>
        <dbReference type="EMBL" id="AXI03443.1"/>
    </source>
</evidence>
<keyword evidence="6" id="KW-0808">Transferase</keyword>
<evidence type="ECO:0000256" key="10">
    <source>
        <dbReference type="ARBA" id="ARBA00033381"/>
    </source>
</evidence>
<dbReference type="InterPro" id="IPR015422">
    <property type="entry name" value="PyrdxlP-dep_Trfase_small"/>
</dbReference>
<dbReference type="InterPro" id="IPR001917">
    <property type="entry name" value="Aminotrans_II_pyridoxalP_BS"/>
</dbReference>
<evidence type="ECO:0000256" key="5">
    <source>
        <dbReference type="ARBA" id="ARBA00013187"/>
    </source>
</evidence>
<feature type="domain" description="Aminotransferase class I/classII large" evidence="13">
    <location>
        <begin position="41"/>
        <end position="369"/>
    </location>
</feature>
<organism evidence="14 15">
    <name type="scientific">Aquirhabdus parva</name>
    <dbReference type="NCBI Taxonomy" id="2283318"/>
    <lineage>
        <taxon>Bacteria</taxon>
        <taxon>Pseudomonadati</taxon>
        <taxon>Pseudomonadota</taxon>
        <taxon>Gammaproteobacteria</taxon>
        <taxon>Moraxellales</taxon>
        <taxon>Moraxellaceae</taxon>
        <taxon>Aquirhabdus</taxon>
    </lineage>
</organism>
<dbReference type="Gene3D" id="3.40.640.10">
    <property type="entry name" value="Type I PLP-dependent aspartate aminotransferase-like (Major domain)"/>
    <property type="match status" value="1"/>
</dbReference>
<dbReference type="EC" id="2.3.1.47" evidence="5"/>
<dbReference type="InterPro" id="IPR004839">
    <property type="entry name" value="Aminotransferase_I/II_large"/>
</dbReference>
<comment type="catalytic activity">
    <reaction evidence="11">
        <text>6-carboxyhexanoyl-[ACP] + L-alanine + H(+) = (8S)-8-amino-7-oxononanoate + holo-[ACP] + CO2</text>
        <dbReference type="Rhea" id="RHEA:42288"/>
        <dbReference type="Rhea" id="RHEA-COMP:9685"/>
        <dbReference type="Rhea" id="RHEA-COMP:9955"/>
        <dbReference type="ChEBI" id="CHEBI:15378"/>
        <dbReference type="ChEBI" id="CHEBI:16526"/>
        <dbReference type="ChEBI" id="CHEBI:57972"/>
        <dbReference type="ChEBI" id="CHEBI:64479"/>
        <dbReference type="ChEBI" id="CHEBI:78846"/>
        <dbReference type="ChEBI" id="CHEBI:149468"/>
        <dbReference type="EC" id="2.3.1.47"/>
    </reaction>
</comment>
<keyword evidence="7" id="KW-0093">Biotin biosynthesis</keyword>
<accession>A0A345P834</accession>
<dbReference type="Gene3D" id="3.90.1150.10">
    <property type="entry name" value="Aspartate Aminotransferase, domain 1"/>
    <property type="match status" value="1"/>
</dbReference>
<dbReference type="SUPFAM" id="SSF53383">
    <property type="entry name" value="PLP-dependent transferases"/>
    <property type="match status" value="1"/>
</dbReference>
<dbReference type="PROSITE" id="PS00599">
    <property type="entry name" value="AA_TRANSFER_CLASS_2"/>
    <property type="match status" value="1"/>
</dbReference>
<dbReference type="KEGG" id="mbah:HYN46_11695"/>
<gene>
    <name evidence="14" type="ORF">HYN46_11695</name>
</gene>
<sequence length="379" mass="41407">MTLNAFNLSEQLASLQAQSLKRTPRALSHGVTPCIWRGGKEFLNFSSNDYLGIADHYALRDAVVETLNQHGIGAGAAHLITGHTELHEQLELRLALMSGYPRALLFSTGYMANMGVLDALLTPKSTVYQDKLNHASLIDGARLVGAVHRRYPHQDLVVLEHWLASDTSPLKLIATDQVFSMDGTEAQLEPLRHLADQYQAALMIDDAHGFAVRATPLPKVDVYMATLGKAVGTFGAFVAGSDELIEFLQSRARTFCFTTATPPLLAAATLAALDVIESESWRRTKLAAHIVRLRTALIEQGWLLTDSQTAIQPIIIGAADRALAISKWLEEQGVLAVAIRPPTVPVGTSRLRITLSAAHLDEDVERLIECLQQARIVFP</sequence>
<evidence type="ECO:0000256" key="3">
    <source>
        <dbReference type="ARBA" id="ARBA00010008"/>
    </source>
</evidence>
<dbReference type="RefSeq" id="WP_114899551.1">
    <property type="nucleotide sequence ID" value="NZ_CP031222.1"/>
</dbReference>
<dbReference type="InterPro" id="IPR050087">
    <property type="entry name" value="AON_synthase_class-II"/>
</dbReference>
<comment type="pathway">
    <text evidence="2">Cofactor biosynthesis; biotin biosynthesis.</text>
</comment>
<dbReference type="GO" id="GO:0008710">
    <property type="term" value="F:8-amino-7-oxononanoate synthase activity"/>
    <property type="evidence" value="ECO:0007669"/>
    <property type="project" value="UniProtKB-EC"/>
</dbReference>
<evidence type="ECO:0000256" key="8">
    <source>
        <dbReference type="ARBA" id="ARBA00022898"/>
    </source>
</evidence>
<evidence type="ECO:0000259" key="13">
    <source>
        <dbReference type="Pfam" id="PF00155"/>
    </source>
</evidence>
<dbReference type="Pfam" id="PF00155">
    <property type="entry name" value="Aminotran_1_2"/>
    <property type="match status" value="1"/>
</dbReference>
<name>A0A345P834_9GAMM</name>
<comment type="subunit">
    <text evidence="4">Homodimer.</text>
</comment>
<dbReference type="GO" id="GO:0030170">
    <property type="term" value="F:pyridoxal phosphate binding"/>
    <property type="evidence" value="ECO:0007669"/>
    <property type="project" value="InterPro"/>
</dbReference>
<evidence type="ECO:0000256" key="12">
    <source>
        <dbReference type="RuleBase" id="RU003693"/>
    </source>
</evidence>
<proteinExistence type="inferred from homology"/>